<dbReference type="Proteomes" id="UP000821865">
    <property type="component" value="Chromosome 10"/>
</dbReference>
<comment type="caution">
    <text evidence="1">The sequence shown here is derived from an EMBL/GenBank/DDBJ whole genome shotgun (WGS) entry which is preliminary data.</text>
</comment>
<name>A0ACB8DML7_DERSI</name>
<sequence>MSHQQGQFCCVSYYTRAVSALSFGRTFLEHLIDLLKALSGSTYSRSGKLSACDPDMYRVSVTLRSQHSTKETTIDALEAPEISTVTSPPADGAIVTMMTHYGLVPADARSVATIFLKDVISILIGSDLYWEIVTGQIIELSPQVTAGGDPYWVDHPGNAPRFIQMFRCTNHITLPCSRRACSKRRLTRRRHLFSWRLDTLGVQNDPDGKHDAHMALEEFERHVSKKGGRYEVHLLIREPGLDAGHNFPLARQRLLLQLRRFKQQPDLLAQYDKMIQTYFDEFPSSRPRRIPTSSRPRRIL</sequence>
<protein>
    <submittedName>
        <fullName evidence="1">Uncharacterized protein</fullName>
    </submittedName>
</protein>
<proteinExistence type="predicted"/>
<accession>A0ACB8DML7</accession>
<evidence type="ECO:0000313" key="2">
    <source>
        <dbReference type="Proteomes" id="UP000821865"/>
    </source>
</evidence>
<evidence type="ECO:0000313" key="1">
    <source>
        <dbReference type="EMBL" id="KAH7973616.1"/>
    </source>
</evidence>
<organism evidence="1 2">
    <name type="scientific">Dermacentor silvarum</name>
    <name type="common">Tick</name>
    <dbReference type="NCBI Taxonomy" id="543639"/>
    <lineage>
        <taxon>Eukaryota</taxon>
        <taxon>Metazoa</taxon>
        <taxon>Ecdysozoa</taxon>
        <taxon>Arthropoda</taxon>
        <taxon>Chelicerata</taxon>
        <taxon>Arachnida</taxon>
        <taxon>Acari</taxon>
        <taxon>Parasitiformes</taxon>
        <taxon>Ixodida</taxon>
        <taxon>Ixodoidea</taxon>
        <taxon>Ixodidae</taxon>
        <taxon>Rhipicephalinae</taxon>
        <taxon>Dermacentor</taxon>
    </lineage>
</organism>
<reference evidence="1" key="1">
    <citation type="submission" date="2020-05" db="EMBL/GenBank/DDBJ databases">
        <title>Large-scale comparative analyses of tick genomes elucidate their genetic diversity and vector capacities.</title>
        <authorList>
            <person name="Jia N."/>
            <person name="Wang J."/>
            <person name="Shi W."/>
            <person name="Du L."/>
            <person name="Sun Y."/>
            <person name="Zhan W."/>
            <person name="Jiang J."/>
            <person name="Wang Q."/>
            <person name="Zhang B."/>
            <person name="Ji P."/>
            <person name="Sakyi L.B."/>
            <person name="Cui X."/>
            <person name="Yuan T."/>
            <person name="Jiang B."/>
            <person name="Yang W."/>
            <person name="Lam T.T.-Y."/>
            <person name="Chang Q."/>
            <person name="Ding S."/>
            <person name="Wang X."/>
            <person name="Zhu J."/>
            <person name="Ruan X."/>
            <person name="Zhao L."/>
            <person name="Wei J."/>
            <person name="Que T."/>
            <person name="Du C."/>
            <person name="Cheng J."/>
            <person name="Dai P."/>
            <person name="Han X."/>
            <person name="Huang E."/>
            <person name="Gao Y."/>
            <person name="Liu J."/>
            <person name="Shao H."/>
            <person name="Ye R."/>
            <person name="Li L."/>
            <person name="Wei W."/>
            <person name="Wang X."/>
            <person name="Wang C."/>
            <person name="Yang T."/>
            <person name="Huo Q."/>
            <person name="Li W."/>
            <person name="Guo W."/>
            <person name="Chen H."/>
            <person name="Zhou L."/>
            <person name="Ni X."/>
            <person name="Tian J."/>
            <person name="Zhou Y."/>
            <person name="Sheng Y."/>
            <person name="Liu T."/>
            <person name="Pan Y."/>
            <person name="Xia L."/>
            <person name="Li J."/>
            <person name="Zhao F."/>
            <person name="Cao W."/>
        </authorList>
    </citation>
    <scope>NUCLEOTIDE SEQUENCE</scope>
    <source>
        <strain evidence="1">Dsil-2018</strain>
    </source>
</reference>
<gene>
    <name evidence="1" type="ORF">HPB49_003087</name>
</gene>
<dbReference type="EMBL" id="CM023479">
    <property type="protein sequence ID" value="KAH7973616.1"/>
    <property type="molecule type" value="Genomic_DNA"/>
</dbReference>
<keyword evidence="2" id="KW-1185">Reference proteome</keyword>